<dbReference type="GO" id="GO:0043952">
    <property type="term" value="P:protein transport by the Sec complex"/>
    <property type="evidence" value="ECO:0007669"/>
    <property type="project" value="UniProtKB-UniRule"/>
</dbReference>
<evidence type="ECO:0000313" key="14">
    <source>
        <dbReference type="EMBL" id="GGH85774.1"/>
    </source>
</evidence>
<evidence type="ECO:0000259" key="13">
    <source>
        <dbReference type="Pfam" id="PF02355"/>
    </source>
</evidence>
<comment type="subcellular location">
    <subcellularLocation>
        <location evidence="1 12">Cell membrane</location>
        <topology evidence="1 12">Multi-pass membrane protein</topology>
    </subcellularLocation>
</comment>
<dbReference type="InterPro" id="IPR048634">
    <property type="entry name" value="SecD_SecF_C"/>
</dbReference>
<feature type="transmembrane region" description="Helical" evidence="12">
    <location>
        <begin position="129"/>
        <end position="146"/>
    </location>
</feature>
<dbReference type="GO" id="GO:0005886">
    <property type="term" value="C:plasma membrane"/>
    <property type="evidence" value="ECO:0007669"/>
    <property type="project" value="UniProtKB-SubCell"/>
</dbReference>
<evidence type="ECO:0000256" key="7">
    <source>
        <dbReference type="ARBA" id="ARBA00023010"/>
    </source>
</evidence>
<dbReference type="AlphaFoldDB" id="A0A8J2ZYB3"/>
<evidence type="ECO:0000313" key="15">
    <source>
        <dbReference type="Proteomes" id="UP000656813"/>
    </source>
</evidence>
<gene>
    <name evidence="12" type="primary">secF</name>
    <name evidence="14" type="ORF">GCM10007096_31940</name>
</gene>
<feature type="domain" description="Protein export membrane protein SecD/SecF C-terminal" evidence="13">
    <location>
        <begin position="110"/>
        <end position="288"/>
    </location>
</feature>
<keyword evidence="5 12" id="KW-0653">Protein transport</keyword>
<dbReference type="GO" id="GO:0015450">
    <property type="term" value="F:protein-transporting ATPase activity"/>
    <property type="evidence" value="ECO:0007669"/>
    <property type="project" value="InterPro"/>
</dbReference>
<dbReference type="GO" id="GO:0065002">
    <property type="term" value="P:intracellular protein transmembrane transport"/>
    <property type="evidence" value="ECO:0007669"/>
    <property type="project" value="UniProtKB-UniRule"/>
</dbReference>
<dbReference type="InterPro" id="IPR022645">
    <property type="entry name" value="SecD/SecF_bac"/>
</dbReference>
<keyword evidence="2 12" id="KW-0813">Transport</keyword>
<accession>A0A8J2ZYB3</accession>
<keyword evidence="3 12" id="KW-1003">Cell membrane</keyword>
<keyword evidence="7 12" id="KW-0811">Translocation</keyword>
<evidence type="ECO:0000256" key="8">
    <source>
        <dbReference type="ARBA" id="ARBA00023136"/>
    </source>
</evidence>
<feature type="transmembrane region" description="Helical" evidence="12">
    <location>
        <begin position="237"/>
        <end position="255"/>
    </location>
</feature>
<dbReference type="InterPro" id="IPR022646">
    <property type="entry name" value="SecD/SecF_CS"/>
</dbReference>
<dbReference type="InterPro" id="IPR005665">
    <property type="entry name" value="SecF_bac"/>
</dbReference>
<keyword evidence="8 12" id="KW-0472">Membrane</keyword>
<feature type="transmembrane region" description="Helical" evidence="12">
    <location>
        <begin position="14"/>
        <end position="33"/>
    </location>
</feature>
<comment type="similarity">
    <text evidence="11">In the N-terminal section; belongs to the SecD/SecF family. SecD subfamily.</text>
</comment>
<dbReference type="EMBL" id="BMFV01000028">
    <property type="protein sequence ID" value="GGH85774.1"/>
    <property type="molecule type" value="Genomic_DNA"/>
</dbReference>
<comment type="subunit">
    <text evidence="12">Forms a complex with SecD. Part of the essential Sec protein translocation apparatus which comprises SecA, SecYEG and auxiliary proteins SecDF. Other proteins may also be involved.</text>
</comment>
<dbReference type="Gene3D" id="1.20.1640.10">
    <property type="entry name" value="Multidrug efflux transporter AcrB transmembrane domain"/>
    <property type="match status" value="1"/>
</dbReference>
<evidence type="ECO:0000256" key="1">
    <source>
        <dbReference type="ARBA" id="ARBA00004651"/>
    </source>
</evidence>
<dbReference type="GO" id="GO:0006605">
    <property type="term" value="P:protein targeting"/>
    <property type="evidence" value="ECO:0007669"/>
    <property type="project" value="UniProtKB-UniRule"/>
</dbReference>
<dbReference type="Pfam" id="PF02355">
    <property type="entry name" value="SecD_SecF_C"/>
    <property type="match status" value="1"/>
</dbReference>
<reference evidence="14" key="1">
    <citation type="journal article" date="2014" name="Int. J. Syst. Evol. Microbiol.">
        <title>Complete genome sequence of Corynebacterium casei LMG S-19264T (=DSM 44701T), isolated from a smear-ripened cheese.</title>
        <authorList>
            <consortium name="US DOE Joint Genome Institute (JGI-PGF)"/>
            <person name="Walter F."/>
            <person name="Albersmeier A."/>
            <person name="Kalinowski J."/>
            <person name="Ruckert C."/>
        </authorList>
    </citation>
    <scope>NUCLEOTIDE SEQUENCE</scope>
    <source>
        <strain evidence="14">CGMCC 1.12777</strain>
    </source>
</reference>
<evidence type="ECO:0000256" key="3">
    <source>
        <dbReference type="ARBA" id="ARBA00022475"/>
    </source>
</evidence>
<keyword evidence="15" id="KW-1185">Reference proteome</keyword>
<comment type="similarity">
    <text evidence="12">Belongs to the SecD/SecF family. SecF subfamily.</text>
</comment>
<reference evidence="14" key="2">
    <citation type="submission" date="2020-09" db="EMBL/GenBank/DDBJ databases">
        <authorList>
            <person name="Sun Q."/>
            <person name="Zhou Y."/>
        </authorList>
    </citation>
    <scope>NUCLEOTIDE SEQUENCE</scope>
    <source>
        <strain evidence="14">CGMCC 1.12777</strain>
    </source>
</reference>
<evidence type="ECO:0000256" key="10">
    <source>
        <dbReference type="ARBA" id="ARBA00060856"/>
    </source>
</evidence>
<evidence type="ECO:0000256" key="12">
    <source>
        <dbReference type="HAMAP-Rule" id="MF_01464"/>
    </source>
</evidence>
<keyword evidence="6 12" id="KW-1133">Transmembrane helix</keyword>
<dbReference type="PRINTS" id="PR01755">
    <property type="entry name" value="SECFTRNLCASE"/>
</dbReference>
<comment type="similarity">
    <text evidence="10">In the C-terminal section; belongs to the SecD/SecF family. SecF subfamily.</text>
</comment>
<keyword evidence="4 12" id="KW-0812">Transmembrane</keyword>
<evidence type="ECO:0000256" key="11">
    <source>
        <dbReference type="ARBA" id="ARBA00061053"/>
    </source>
</evidence>
<dbReference type="InterPro" id="IPR022813">
    <property type="entry name" value="SecD/SecF_arch_bac"/>
</dbReference>
<feature type="transmembrane region" description="Helical" evidence="12">
    <location>
        <begin position="261"/>
        <end position="287"/>
    </location>
</feature>
<evidence type="ECO:0000256" key="5">
    <source>
        <dbReference type="ARBA" id="ARBA00022927"/>
    </source>
</evidence>
<feature type="transmembrane region" description="Helical" evidence="12">
    <location>
        <begin position="180"/>
        <end position="201"/>
    </location>
</feature>
<evidence type="ECO:0000256" key="6">
    <source>
        <dbReference type="ARBA" id="ARBA00022989"/>
    </source>
</evidence>
<organism evidence="14 15">
    <name type="scientific">Pullulanibacillus pueri</name>
    <dbReference type="NCBI Taxonomy" id="1437324"/>
    <lineage>
        <taxon>Bacteria</taxon>
        <taxon>Bacillati</taxon>
        <taxon>Bacillota</taxon>
        <taxon>Bacilli</taxon>
        <taxon>Bacillales</taxon>
        <taxon>Sporolactobacillaceae</taxon>
        <taxon>Pullulanibacillus</taxon>
    </lineage>
</organism>
<dbReference type="NCBIfam" id="TIGR00966">
    <property type="entry name" value="transloc_SecF"/>
    <property type="match status" value="1"/>
</dbReference>
<protein>
    <recommendedName>
        <fullName evidence="12">Protein-export membrane protein SecF</fullName>
    </recommendedName>
</protein>
<comment type="function">
    <text evidence="9 12">Part of the Sec protein translocase complex. Interacts with the SecYEG preprotein conducting channel. SecDF uses the proton motive force (PMF) to complete protein translocation after the ATP-dependent function of SecA.</text>
</comment>
<dbReference type="SUPFAM" id="SSF82866">
    <property type="entry name" value="Multidrug efflux transporter AcrB transmembrane domain"/>
    <property type="match status" value="1"/>
</dbReference>
<evidence type="ECO:0000256" key="9">
    <source>
        <dbReference type="ARBA" id="ARBA00059018"/>
    </source>
</evidence>
<dbReference type="PANTHER" id="PTHR30081:SF8">
    <property type="entry name" value="PROTEIN TRANSLOCASE SUBUNIT SECF"/>
    <property type="match status" value="1"/>
</dbReference>
<proteinExistence type="inferred from homology"/>
<sequence length="305" mass="34407">MSFKKLNYMKYRKLFFTVSTILVILGIVSLFIFKMNLGIDFSSGTRVDIQGKHALSIDKLTDTVESLGYEAERPTLAGNNNNFASVTLNKVLNQDQINQLQQKIQKDMGYKPTVSTVSPAVGRELAKNAFWAVIISSIFIIIYVWIRFEFLQGLTAVIALLHDAFFIITIFSLLHIEVNAVFIAALLTIIGYSINDTIVTFDRVRENVKLKKGKLTSFEDYKEIVNKSIQQTIVRSINTVLTVLIPVIALLIFGSPSIRTFTIAMFIGLIAGVYSSIFIAAPLWAVMKFKHDQRQKKKKVRPQQS</sequence>
<dbReference type="HAMAP" id="MF_01464_B">
    <property type="entry name" value="SecF_B"/>
    <property type="match status" value="1"/>
</dbReference>
<dbReference type="FunFam" id="1.20.1640.10:FF:000024">
    <property type="entry name" value="Multifunctional fusion protein"/>
    <property type="match status" value="1"/>
</dbReference>
<name>A0A8J2ZYB3_9BACL</name>
<dbReference type="PANTHER" id="PTHR30081">
    <property type="entry name" value="PROTEIN-EXPORT MEMBRANE PROTEIN SEC"/>
    <property type="match status" value="1"/>
</dbReference>
<dbReference type="Pfam" id="PF07549">
    <property type="entry name" value="Sec_GG"/>
    <property type="match status" value="1"/>
</dbReference>
<dbReference type="Proteomes" id="UP000656813">
    <property type="component" value="Unassembled WGS sequence"/>
</dbReference>
<evidence type="ECO:0000256" key="2">
    <source>
        <dbReference type="ARBA" id="ARBA00022448"/>
    </source>
</evidence>
<feature type="transmembrane region" description="Helical" evidence="12">
    <location>
        <begin position="153"/>
        <end position="174"/>
    </location>
</feature>
<dbReference type="NCBIfam" id="TIGR00916">
    <property type="entry name" value="2A0604s01"/>
    <property type="match status" value="1"/>
</dbReference>
<comment type="caution">
    <text evidence="14">The sequence shown here is derived from an EMBL/GenBank/DDBJ whole genome shotgun (WGS) entry which is preliminary data.</text>
</comment>
<dbReference type="InterPro" id="IPR055344">
    <property type="entry name" value="SecD_SecF_C_bact"/>
</dbReference>
<evidence type="ECO:0000256" key="4">
    <source>
        <dbReference type="ARBA" id="ARBA00022692"/>
    </source>
</evidence>